<dbReference type="Pfam" id="PF06014">
    <property type="entry name" value="YqgQ-like"/>
    <property type="match status" value="1"/>
</dbReference>
<keyword evidence="2" id="KW-1185">Reference proteome</keyword>
<dbReference type="EMBL" id="CP110232">
    <property type="protein sequence ID" value="WEG72976.1"/>
    <property type="molecule type" value="Genomic_DNA"/>
</dbReference>
<name>A0AAF0I7F6_9ENTE</name>
<dbReference type="Proteomes" id="UP001179647">
    <property type="component" value="Chromosome"/>
</dbReference>
<dbReference type="InterPro" id="IPR009256">
    <property type="entry name" value="YqgQ-like"/>
</dbReference>
<reference evidence="1" key="1">
    <citation type="submission" date="2022-10" db="EMBL/GenBank/DDBJ databases">
        <title>Vagococcus sp. isolated from poultry meat.</title>
        <authorList>
            <person name="Johansson P."/>
            <person name="Bjorkroth J."/>
        </authorList>
    </citation>
    <scope>NUCLEOTIDE SEQUENCE</scope>
    <source>
        <strain evidence="1">STAA11</strain>
    </source>
</reference>
<accession>A0AAF0I7F6</accession>
<protein>
    <submittedName>
        <fullName evidence="1">YqgQ family protein</fullName>
    </submittedName>
</protein>
<dbReference type="RefSeq" id="WP_275468779.1">
    <property type="nucleotide sequence ID" value="NZ_CP110232.1"/>
</dbReference>
<evidence type="ECO:0000313" key="1">
    <source>
        <dbReference type="EMBL" id="WEG72976.1"/>
    </source>
</evidence>
<dbReference type="SUPFAM" id="SSF158379">
    <property type="entry name" value="YqgQ-like"/>
    <property type="match status" value="1"/>
</dbReference>
<dbReference type="Gene3D" id="1.10.287.760">
    <property type="entry name" value="YqgQ-like"/>
    <property type="match status" value="1"/>
</dbReference>
<sequence length="72" mass="8634">MKTYHTLYDVQQLLKNYGSVVYVGKRLWDIEMMAIEIDSLYRAQVLDLKTYQIVKGVLLREHEEELKKEQTK</sequence>
<dbReference type="AlphaFoldDB" id="A0AAF0I7F6"/>
<organism evidence="1 2">
    <name type="scientific">Vagococcus intermedius</name>
    <dbReference type="NCBI Taxonomy" id="2991418"/>
    <lineage>
        <taxon>Bacteria</taxon>
        <taxon>Bacillati</taxon>
        <taxon>Bacillota</taxon>
        <taxon>Bacilli</taxon>
        <taxon>Lactobacillales</taxon>
        <taxon>Enterococcaceae</taxon>
        <taxon>Vagococcus</taxon>
    </lineage>
</organism>
<proteinExistence type="predicted"/>
<dbReference type="InterPro" id="IPR023164">
    <property type="entry name" value="YqgQ-like_sf"/>
</dbReference>
<gene>
    <name evidence="1" type="ORF">OL234_08355</name>
</gene>
<evidence type="ECO:0000313" key="2">
    <source>
        <dbReference type="Proteomes" id="UP001179647"/>
    </source>
</evidence>
<dbReference type="KEGG" id="vie:OL234_08355"/>